<feature type="transmembrane region" description="Helical" evidence="13">
    <location>
        <begin position="416"/>
        <end position="435"/>
    </location>
</feature>
<evidence type="ECO:0000256" key="3">
    <source>
        <dbReference type="ARBA" id="ARBA00022448"/>
    </source>
</evidence>
<dbReference type="PROSITE" id="PS50283">
    <property type="entry name" value="NA_SOLUT_SYMP_3"/>
    <property type="match status" value="1"/>
</dbReference>
<sequence>MDSYHLFLLLLGLYIAALISIGFRSSREQRSVTDFWLAGREIGAANIGLSAAASWLTASALLLATGLFLFIGVGSVWIWVFPNVAGLLIIAIIAKRVKNIPAMTQPELLEIRYHPHVRAPVAFAIAITMVLFAVTDFIGFKLVLATFFGVSPLYAVLIMAVAVSIYVSLGGFRAVVWTDAVQFVFLAGVAVAVALLATRASLEGGTTLAEASASLGSDWWNLFILGGISGALVLQLALLPGWVAEQDPWQKIWAARDERSARSGLVLGSALLAIVYLACLVTAVALRSIYPVPAGEIEAEMLYLAFIQESLPGGLVALFAIGFAAASMSCADTFATSGASCISRDIVQRHLRPEASMKEMLVINRVLVIVMIAISAAIAMRVDSIVEAVLIATVIGTTSYFFPIVGGLFWKRATRWGALAAVIVGGGTQIVLIFYEKFLLRAPLETAAPALASRGLLAEHGVLIGLSLSALVFVGISLATARPEPARLAPFFDEVGREVYGDGALVADRTDPEYGKIVAKIEEKVSGERAHLQLRLDVAPLLADGGRIDGKLDWTEFLERLESGHREWLELTGKDTIYRLTQADMLASVKMVRGDRLSIWLSAEPRRDLVERQKDEIYLSYREIEETLLGLGLSATPTK</sequence>
<organism evidence="14 15">
    <name type="scientific">Methanothrix harundinacea</name>
    <dbReference type="NCBI Taxonomy" id="301375"/>
    <lineage>
        <taxon>Archaea</taxon>
        <taxon>Methanobacteriati</taxon>
        <taxon>Methanobacteriota</taxon>
        <taxon>Stenosarchaea group</taxon>
        <taxon>Methanomicrobia</taxon>
        <taxon>Methanotrichales</taxon>
        <taxon>Methanotrichaceae</taxon>
        <taxon>Methanothrix</taxon>
    </lineage>
</organism>
<evidence type="ECO:0000313" key="15">
    <source>
        <dbReference type="Proteomes" id="UP000057043"/>
    </source>
</evidence>
<feature type="transmembrane region" description="Helical" evidence="13">
    <location>
        <begin position="44"/>
        <end position="70"/>
    </location>
</feature>
<dbReference type="GO" id="GO:0046942">
    <property type="term" value="P:carboxylic acid transport"/>
    <property type="evidence" value="ECO:0007669"/>
    <property type="project" value="UniProtKB-ARBA"/>
</dbReference>
<evidence type="ECO:0000313" key="14">
    <source>
        <dbReference type="EMBL" id="KUK43708.1"/>
    </source>
</evidence>
<feature type="transmembrane region" description="Helical" evidence="13">
    <location>
        <begin position="76"/>
        <end position="94"/>
    </location>
</feature>
<feature type="transmembrane region" description="Helical" evidence="13">
    <location>
        <begin position="6"/>
        <end position="23"/>
    </location>
</feature>
<name>A0A117LF36_9EURY</name>
<feature type="transmembrane region" description="Helical" evidence="13">
    <location>
        <begin position="388"/>
        <end position="409"/>
    </location>
</feature>
<comment type="subcellular location">
    <subcellularLocation>
        <location evidence="1">Cell membrane</location>
        <topology evidence="1">Multi-pass membrane protein</topology>
    </subcellularLocation>
</comment>
<evidence type="ECO:0000256" key="12">
    <source>
        <dbReference type="RuleBase" id="RU362091"/>
    </source>
</evidence>
<dbReference type="CDD" id="cd10322">
    <property type="entry name" value="SLC5sbd"/>
    <property type="match status" value="1"/>
</dbReference>
<keyword evidence="5 13" id="KW-0812">Transmembrane</keyword>
<feature type="transmembrane region" description="Helical" evidence="13">
    <location>
        <begin position="265"/>
        <end position="290"/>
    </location>
</feature>
<keyword evidence="6" id="KW-0769">Symport</keyword>
<comment type="similarity">
    <text evidence="2 12">Belongs to the sodium:solute symporter (SSF) (TC 2.A.21) family.</text>
</comment>
<proteinExistence type="inferred from homology"/>
<evidence type="ECO:0000256" key="1">
    <source>
        <dbReference type="ARBA" id="ARBA00004651"/>
    </source>
</evidence>
<dbReference type="AlphaFoldDB" id="A0A117LF36"/>
<evidence type="ECO:0000256" key="5">
    <source>
        <dbReference type="ARBA" id="ARBA00022692"/>
    </source>
</evidence>
<keyword evidence="9" id="KW-0406">Ion transport</keyword>
<feature type="transmembrane region" description="Helical" evidence="13">
    <location>
        <begin position="362"/>
        <end position="382"/>
    </location>
</feature>
<evidence type="ECO:0000256" key="10">
    <source>
        <dbReference type="ARBA" id="ARBA00023136"/>
    </source>
</evidence>
<accession>A0A117LF36</accession>
<keyword evidence="3" id="KW-0813">Transport</keyword>
<evidence type="ECO:0000256" key="8">
    <source>
        <dbReference type="ARBA" id="ARBA00023053"/>
    </source>
</evidence>
<dbReference type="Pfam" id="PF00474">
    <property type="entry name" value="SSF"/>
    <property type="match status" value="1"/>
</dbReference>
<dbReference type="Proteomes" id="UP000057043">
    <property type="component" value="Unassembled WGS sequence"/>
</dbReference>
<gene>
    <name evidence="14" type="ORF">XD72_1918</name>
</gene>
<feature type="transmembrane region" description="Helical" evidence="13">
    <location>
        <begin position="222"/>
        <end position="244"/>
    </location>
</feature>
<keyword evidence="8" id="KW-0915">Sodium</keyword>
<keyword evidence="4" id="KW-1003">Cell membrane</keyword>
<comment type="caution">
    <text evidence="14">The sequence shown here is derived from an EMBL/GenBank/DDBJ whole genome shotgun (WGS) entry which is preliminary data.</text>
</comment>
<dbReference type="InterPro" id="IPR001734">
    <property type="entry name" value="Na/solute_symporter"/>
</dbReference>
<dbReference type="GO" id="GO:0006814">
    <property type="term" value="P:sodium ion transport"/>
    <property type="evidence" value="ECO:0007669"/>
    <property type="project" value="UniProtKB-KW"/>
</dbReference>
<feature type="transmembrane region" description="Helical" evidence="13">
    <location>
        <begin position="302"/>
        <end position="326"/>
    </location>
</feature>
<dbReference type="GO" id="GO:0015293">
    <property type="term" value="F:symporter activity"/>
    <property type="evidence" value="ECO:0007669"/>
    <property type="project" value="UniProtKB-KW"/>
</dbReference>
<feature type="transmembrane region" description="Helical" evidence="13">
    <location>
        <begin position="154"/>
        <end position="176"/>
    </location>
</feature>
<evidence type="ECO:0000256" key="13">
    <source>
        <dbReference type="SAM" id="Phobius"/>
    </source>
</evidence>
<evidence type="ECO:0000256" key="6">
    <source>
        <dbReference type="ARBA" id="ARBA00022847"/>
    </source>
</evidence>
<dbReference type="Gene3D" id="1.20.1730.10">
    <property type="entry name" value="Sodium/glucose cotransporter"/>
    <property type="match status" value="1"/>
</dbReference>
<reference evidence="14 15" key="1">
    <citation type="journal article" date="2015" name="MBio">
        <title>Genome-Resolved Metagenomic Analysis Reveals Roles for Candidate Phyla and Other Microbial Community Members in Biogeochemical Transformations in Oil Reservoirs.</title>
        <authorList>
            <person name="Hu P."/>
            <person name="Tom L."/>
            <person name="Singh A."/>
            <person name="Thomas B.C."/>
            <person name="Baker B.J."/>
            <person name="Piceno Y.M."/>
            <person name="Andersen G.L."/>
            <person name="Banfield J.F."/>
        </authorList>
    </citation>
    <scope>NUCLEOTIDE SEQUENCE [LARGE SCALE GENOMIC DNA]</scope>
    <source>
        <strain evidence="14">57_489</strain>
    </source>
</reference>
<evidence type="ECO:0000256" key="7">
    <source>
        <dbReference type="ARBA" id="ARBA00022989"/>
    </source>
</evidence>
<evidence type="ECO:0000256" key="9">
    <source>
        <dbReference type="ARBA" id="ARBA00023065"/>
    </source>
</evidence>
<keyword evidence="10 13" id="KW-0472">Membrane</keyword>
<keyword evidence="7 13" id="KW-1133">Transmembrane helix</keyword>
<evidence type="ECO:0000256" key="4">
    <source>
        <dbReference type="ARBA" id="ARBA00022475"/>
    </source>
</evidence>
<dbReference type="InterPro" id="IPR050277">
    <property type="entry name" value="Sodium:Solute_Symporter"/>
</dbReference>
<dbReference type="PANTHER" id="PTHR48086:SF3">
    <property type="entry name" value="SODIUM_PROLINE SYMPORTER"/>
    <property type="match status" value="1"/>
</dbReference>
<dbReference type="PANTHER" id="PTHR48086">
    <property type="entry name" value="SODIUM/PROLINE SYMPORTER-RELATED"/>
    <property type="match status" value="1"/>
</dbReference>
<feature type="transmembrane region" description="Helical" evidence="13">
    <location>
        <begin position="461"/>
        <end position="481"/>
    </location>
</feature>
<dbReference type="InterPro" id="IPR038377">
    <property type="entry name" value="Na/Glc_symporter_sf"/>
</dbReference>
<evidence type="ECO:0000256" key="11">
    <source>
        <dbReference type="ARBA" id="ARBA00023201"/>
    </source>
</evidence>
<dbReference type="PATRIC" id="fig|301375.7.peg.2365"/>
<keyword evidence="11" id="KW-0739">Sodium transport</keyword>
<dbReference type="PROSITE" id="PS00457">
    <property type="entry name" value="NA_SOLUT_SYMP_2"/>
    <property type="match status" value="1"/>
</dbReference>
<dbReference type="EMBL" id="LGFT01000053">
    <property type="protein sequence ID" value="KUK43708.1"/>
    <property type="molecule type" value="Genomic_DNA"/>
</dbReference>
<feature type="transmembrane region" description="Helical" evidence="13">
    <location>
        <begin position="183"/>
        <end position="202"/>
    </location>
</feature>
<protein>
    <submittedName>
        <fullName evidence="14">Na+/solute symporter</fullName>
    </submittedName>
</protein>
<dbReference type="GO" id="GO:0005886">
    <property type="term" value="C:plasma membrane"/>
    <property type="evidence" value="ECO:0007669"/>
    <property type="project" value="UniProtKB-SubCell"/>
</dbReference>
<evidence type="ECO:0000256" key="2">
    <source>
        <dbReference type="ARBA" id="ARBA00006434"/>
    </source>
</evidence>
<dbReference type="InterPro" id="IPR018212">
    <property type="entry name" value="Na/solute_symporter_CS"/>
</dbReference>
<feature type="transmembrane region" description="Helical" evidence="13">
    <location>
        <begin position="121"/>
        <end position="148"/>
    </location>
</feature>